<evidence type="ECO:0000256" key="11">
    <source>
        <dbReference type="ARBA" id="ARBA00038053"/>
    </source>
</evidence>
<keyword evidence="4 16" id="KW-0812">Transmembrane</keyword>
<dbReference type="AlphaFoldDB" id="A8F4X0"/>
<dbReference type="OrthoDB" id="9812661at2"/>
<dbReference type="HOGENOM" id="CLU_029243_1_1_0"/>
<proteinExistence type="inferred from homology"/>
<evidence type="ECO:0000256" key="8">
    <source>
        <dbReference type="ARBA" id="ARBA00023136"/>
    </source>
</evidence>
<dbReference type="PANTHER" id="PTHR30474:SF2">
    <property type="entry name" value="PEPTIDOGLYCAN GLYCOSYLTRANSFERASE FTSW-RELATED"/>
    <property type="match status" value="1"/>
</dbReference>
<sequence length="359" mass="39317" precursor="true">MNEAISVLLVVAILISVGIVAIASIDIAAQMNVFGNFSRDLLYSHVGKLCVGVVLMIIASMFDYRNHIKFSWFYYFFALGLLSLPFFFPGANGSRRWVSISGANFQPSEFAKIIFIIIIATYISQNKERMGEFVSGFLKPLLYSFPFFALIVLEPDLSTTMIFIFLALLMLYSHGTKGRYIFLTLLGLFSVFYIAGKTGIILKDYQIWRLRTFINGQVPEQVSKALQAIREGGLTGKGLGIGEVKVSVPAVVSDFILAAVGEELGLIGILGIIILFFILIALLLKHAEKLQDTFATAYISGFSFLIMLQVMVNLGVVTGTLPVTGVTMPFMSYGGSSIVTMMAGLGIVINILTRGSEEP</sequence>
<dbReference type="GO" id="GO:0015648">
    <property type="term" value="F:lipid-linked peptidoglycan transporter activity"/>
    <property type="evidence" value="ECO:0007669"/>
    <property type="project" value="TreeGrafter"/>
</dbReference>
<keyword evidence="7 16" id="KW-1133">Transmembrane helix</keyword>
<evidence type="ECO:0000256" key="5">
    <source>
        <dbReference type="ARBA" id="ARBA00022960"/>
    </source>
</evidence>
<dbReference type="KEGG" id="tle:Tlet_0638"/>
<dbReference type="Pfam" id="PF01098">
    <property type="entry name" value="FTSW_RODA_SPOVE"/>
    <property type="match status" value="1"/>
</dbReference>
<comment type="similarity">
    <text evidence="11">Belongs to the SEDS family. FtsW subfamily.</text>
</comment>
<dbReference type="STRING" id="416591.Tlet_0638"/>
<evidence type="ECO:0000256" key="7">
    <source>
        <dbReference type="ARBA" id="ARBA00022989"/>
    </source>
</evidence>
<keyword evidence="8 16" id="KW-0472">Membrane</keyword>
<evidence type="ECO:0000256" key="1">
    <source>
        <dbReference type="ARBA" id="ARBA00004141"/>
    </source>
</evidence>
<feature type="transmembrane region" description="Helical" evidence="16">
    <location>
        <begin position="6"/>
        <end position="29"/>
    </location>
</feature>
<keyword evidence="3" id="KW-0808">Transferase</keyword>
<dbReference type="GO" id="GO:0032153">
    <property type="term" value="C:cell division site"/>
    <property type="evidence" value="ECO:0007669"/>
    <property type="project" value="TreeGrafter"/>
</dbReference>
<dbReference type="GO" id="GO:0051301">
    <property type="term" value="P:cell division"/>
    <property type="evidence" value="ECO:0007669"/>
    <property type="project" value="InterPro"/>
</dbReference>
<keyword evidence="18" id="KW-1185">Reference proteome</keyword>
<feature type="transmembrane region" description="Helical" evidence="16">
    <location>
        <begin position="296"/>
        <end position="318"/>
    </location>
</feature>
<feature type="transmembrane region" description="Helical" evidence="16">
    <location>
        <begin position="41"/>
        <end position="60"/>
    </location>
</feature>
<evidence type="ECO:0000256" key="2">
    <source>
        <dbReference type="ARBA" id="ARBA00022676"/>
    </source>
</evidence>
<dbReference type="Proteomes" id="UP000002016">
    <property type="component" value="Chromosome"/>
</dbReference>
<evidence type="ECO:0000256" key="9">
    <source>
        <dbReference type="ARBA" id="ARBA00032370"/>
    </source>
</evidence>
<dbReference type="eggNOG" id="COG0772">
    <property type="taxonomic scope" value="Bacteria"/>
</dbReference>
<keyword evidence="6" id="KW-0573">Peptidoglycan synthesis</keyword>
<feature type="transmembrane region" description="Helical" evidence="16">
    <location>
        <begin position="180"/>
        <end position="202"/>
    </location>
</feature>
<dbReference type="GO" id="GO:0008360">
    <property type="term" value="P:regulation of cell shape"/>
    <property type="evidence" value="ECO:0007669"/>
    <property type="project" value="UniProtKB-KW"/>
</dbReference>
<dbReference type="InterPro" id="IPR001182">
    <property type="entry name" value="FtsW/RodA"/>
</dbReference>
<reference evidence="17 18" key="2">
    <citation type="journal article" date="2009" name="Proc. Natl. Acad. Sci. U.S.A.">
        <title>On the chimeric nature, thermophilic origin, and phylogenetic placement of the Thermotogales.</title>
        <authorList>
            <person name="Zhaxybayeva O."/>
            <person name="Swithers K.S."/>
            <person name="Lapierre P."/>
            <person name="Fournier G.P."/>
            <person name="Bickhart D.M."/>
            <person name="DeBoy R.T."/>
            <person name="Nelson K.E."/>
            <person name="Nesbo C.L."/>
            <person name="Doolittle W.F."/>
            <person name="Gogarten J.P."/>
            <person name="Noll K.M."/>
        </authorList>
    </citation>
    <scope>NUCLEOTIDE SEQUENCE [LARGE SCALE GENOMIC DNA]</scope>
    <source>
        <strain evidence="18">ATCC BAA-301 / DSM 14385 / NBRC 107922 / TMO</strain>
    </source>
</reference>
<keyword evidence="5" id="KW-0133">Cell shape</keyword>
<evidence type="ECO:0000256" key="4">
    <source>
        <dbReference type="ARBA" id="ARBA00022692"/>
    </source>
</evidence>
<feature type="transmembrane region" description="Helical" evidence="16">
    <location>
        <begin position="145"/>
        <end position="168"/>
    </location>
</feature>
<feature type="transmembrane region" description="Helical" evidence="16">
    <location>
        <begin position="264"/>
        <end position="284"/>
    </location>
</feature>
<organism evidence="17 18">
    <name type="scientific">Pseudothermotoga lettingae (strain ATCC BAA-301 / DSM 14385 / NBRC 107922 / TMO)</name>
    <name type="common">Thermotoga lettingae</name>
    <dbReference type="NCBI Taxonomy" id="416591"/>
    <lineage>
        <taxon>Bacteria</taxon>
        <taxon>Thermotogati</taxon>
        <taxon>Thermotogota</taxon>
        <taxon>Thermotogae</taxon>
        <taxon>Thermotogales</taxon>
        <taxon>Thermotogaceae</taxon>
        <taxon>Pseudothermotoga</taxon>
    </lineage>
</organism>
<dbReference type="GO" id="GO:0008955">
    <property type="term" value="F:peptidoglycan glycosyltransferase activity"/>
    <property type="evidence" value="ECO:0007669"/>
    <property type="project" value="UniProtKB-EC"/>
</dbReference>
<reference evidence="17 18" key="1">
    <citation type="submission" date="2007-08" db="EMBL/GenBank/DDBJ databases">
        <title>Complete sequence of Thermotoga lettingae TMO.</title>
        <authorList>
            <consortium name="US DOE Joint Genome Institute"/>
            <person name="Copeland A."/>
            <person name="Lucas S."/>
            <person name="Lapidus A."/>
            <person name="Barry K."/>
            <person name="Glavina del Rio T."/>
            <person name="Dalin E."/>
            <person name="Tice H."/>
            <person name="Pitluck S."/>
            <person name="Foster B."/>
            <person name="Bruce D."/>
            <person name="Schmutz J."/>
            <person name="Larimer F."/>
            <person name="Land M."/>
            <person name="Hauser L."/>
            <person name="Kyrpides N."/>
            <person name="Mikhailova N."/>
            <person name="Nelson K."/>
            <person name="Gogarten J.P."/>
            <person name="Noll K."/>
            <person name="Richardson P."/>
        </authorList>
    </citation>
    <scope>NUCLEOTIDE SEQUENCE [LARGE SCALE GENOMIC DNA]</scope>
    <source>
        <strain evidence="18">ATCC BAA-301 / DSM 14385 / NBRC 107922 / TMO</strain>
    </source>
</reference>
<name>A8F4X0_PSELT</name>
<comment type="catalytic activity">
    <reaction evidence="15">
        <text>[GlcNAc-(1-&gt;4)-Mur2Ac(oyl-L-Ala-gamma-D-Glu-L-Lys-D-Ala-D-Ala)](n)-di-trans,octa-cis-undecaprenyl diphosphate + beta-D-GlcNAc-(1-&gt;4)-Mur2Ac(oyl-L-Ala-gamma-D-Glu-L-Lys-D-Ala-D-Ala)-di-trans,octa-cis-undecaprenyl diphosphate = [GlcNAc-(1-&gt;4)-Mur2Ac(oyl-L-Ala-gamma-D-Glu-L-Lys-D-Ala-D-Ala)](n+1)-di-trans,octa-cis-undecaprenyl diphosphate + di-trans,octa-cis-undecaprenyl diphosphate + H(+)</text>
        <dbReference type="Rhea" id="RHEA:23708"/>
        <dbReference type="Rhea" id="RHEA-COMP:9602"/>
        <dbReference type="Rhea" id="RHEA-COMP:9603"/>
        <dbReference type="ChEBI" id="CHEBI:15378"/>
        <dbReference type="ChEBI" id="CHEBI:58405"/>
        <dbReference type="ChEBI" id="CHEBI:60033"/>
        <dbReference type="ChEBI" id="CHEBI:78435"/>
        <dbReference type="EC" id="2.4.99.28"/>
    </reaction>
</comment>
<dbReference type="RefSeq" id="WP_012002685.1">
    <property type="nucleotide sequence ID" value="NC_009828.1"/>
</dbReference>
<dbReference type="EMBL" id="CP000812">
    <property type="protein sequence ID" value="ABV33204.1"/>
    <property type="molecule type" value="Genomic_DNA"/>
</dbReference>
<evidence type="ECO:0000256" key="16">
    <source>
        <dbReference type="SAM" id="Phobius"/>
    </source>
</evidence>
<evidence type="ECO:0000313" key="17">
    <source>
        <dbReference type="EMBL" id="ABV33204.1"/>
    </source>
</evidence>
<evidence type="ECO:0000256" key="12">
    <source>
        <dbReference type="ARBA" id="ARBA00041185"/>
    </source>
</evidence>
<dbReference type="GO" id="GO:0005886">
    <property type="term" value="C:plasma membrane"/>
    <property type="evidence" value="ECO:0007669"/>
    <property type="project" value="TreeGrafter"/>
</dbReference>
<dbReference type="EC" id="2.4.99.28" evidence="14"/>
<evidence type="ECO:0000256" key="3">
    <source>
        <dbReference type="ARBA" id="ARBA00022679"/>
    </source>
</evidence>
<feature type="transmembrane region" description="Helical" evidence="16">
    <location>
        <begin position="72"/>
        <end position="88"/>
    </location>
</feature>
<feature type="transmembrane region" description="Helical" evidence="16">
    <location>
        <begin position="330"/>
        <end position="352"/>
    </location>
</feature>
<comment type="subcellular location">
    <subcellularLocation>
        <location evidence="1">Membrane</location>
        <topology evidence="1">Multi-pass membrane protein</topology>
    </subcellularLocation>
</comment>
<evidence type="ECO:0000256" key="6">
    <source>
        <dbReference type="ARBA" id="ARBA00022984"/>
    </source>
</evidence>
<protein>
    <recommendedName>
        <fullName evidence="12">Probable peptidoglycan glycosyltransferase FtsW</fullName>
        <ecNumber evidence="14">2.4.99.28</ecNumber>
    </recommendedName>
    <alternativeName>
        <fullName evidence="13">Cell division protein FtsW</fullName>
    </alternativeName>
    <alternativeName>
        <fullName evidence="10">Cell wall polymerase</fullName>
    </alternativeName>
    <alternativeName>
        <fullName evidence="9">Peptidoglycan polymerase</fullName>
    </alternativeName>
</protein>
<accession>A8F4X0</accession>
<gene>
    <name evidence="17" type="ordered locus">Tlet_0638</name>
</gene>
<keyword evidence="2" id="KW-0328">Glycosyltransferase</keyword>
<evidence type="ECO:0000313" key="18">
    <source>
        <dbReference type="Proteomes" id="UP000002016"/>
    </source>
</evidence>
<evidence type="ECO:0000256" key="14">
    <source>
        <dbReference type="ARBA" id="ARBA00044770"/>
    </source>
</evidence>
<dbReference type="GO" id="GO:0009252">
    <property type="term" value="P:peptidoglycan biosynthetic process"/>
    <property type="evidence" value="ECO:0007669"/>
    <property type="project" value="UniProtKB-KW"/>
</dbReference>
<evidence type="ECO:0000256" key="15">
    <source>
        <dbReference type="ARBA" id="ARBA00049902"/>
    </source>
</evidence>
<evidence type="ECO:0000256" key="13">
    <source>
        <dbReference type="ARBA" id="ARBA00041418"/>
    </source>
</evidence>
<dbReference type="PANTHER" id="PTHR30474">
    <property type="entry name" value="CELL CYCLE PROTEIN"/>
    <property type="match status" value="1"/>
</dbReference>
<feature type="transmembrane region" description="Helical" evidence="16">
    <location>
        <begin position="109"/>
        <end position="125"/>
    </location>
</feature>
<evidence type="ECO:0000256" key="10">
    <source>
        <dbReference type="ARBA" id="ARBA00033270"/>
    </source>
</evidence>